<proteinExistence type="predicted"/>
<feature type="region of interest" description="Disordered" evidence="1">
    <location>
        <begin position="45"/>
        <end position="92"/>
    </location>
</feature>
<evidence type="ECO:0000313" key="3">
    <source>
        <dbReference type="Proteomes" id="UP000030745"/>
    </source>
</evidence>
<reference evidence="2 3" key="1">
    <citation type="journal article" date="2013" name="PLoS Genet.">
        <title>Distinctive expansion of potential virulence genes in the genome of the oomycete fish pathogen Saprolegnia parasitica.</title>
        <authorList>
            <person name="Jiang R.H."/>
            <person name="de Bruijn I."/>
            <person name="Haas B.J."/>
            <person name="Belmonte R."/>
            <person name="Lobach L."/>
            <person name="Christie J."/>
            <person name="van den Ackerveken G."/>
            <person name="Bottin A."/>
            <person name="Bulone V."/>
            <person name="Diaz-Moreno S.M."/>
            <person name="Dumas B."/>
            <person name="Fan L."/>
            <person name="Gaulin E."/>
            <person name="Govers F."/>
            <person name="Grenville-Briggs L.J."/>
            <person name="Horner N.R."/>
            <person name="Levin J.Z."/>
            <person name="Mammella M."/>
            <person name="Meijer H.J."/>
            <person name="Morris P."/>
            <person name="Nusbaum C."/>
            <person name="Oome S."/>
            <person name="Phillips A.J."/>
            <person name="van Rooyen D."/>
            <person name="Rzeszutek E."/>
            <person name="Saraiva M."/>
            <person name="Secombes C.J."/>
            <person name="Seidl M.F."/>
            <person name="Snel B."/>
            <person name="Stassen J.H."/>
            <person name="Sykes S."/>
            <person name="Tripathy S."/>
            <person name="van den Berg H."/>
            <person name="Vega-Arreguin J.C."/>
            <person name="Wawra S."/>
            <person name="Young S.K."/>
            <person name="Zeng Q."/>
            <person name="Dieguez-Uribeondo J."/>
            <person name="Russ C."/>
            <person name="Tyler B.M."/>
            <person name="van West P."/>
        </authorList>
    </citation>
    <scope>NUCLEOTIDE SEQUENCE [LARGE SCALE GENOMIC DNA]</scope>
    <source>
        <strain evidence="2 3">CBS 223.65</strain>
    </source>
</reference>
<dbReference type="RefSeq" id="XP_012213015.1">
    <property type="nucleotide sequence ID" value="XM_012357625.1"/>
</dbReference>
<keyword evidence="3" id="KW-1185">Reference proteome</keyword>
<evidence type="ECO:0000313" key="2">
    <source>
        <dbReference type="EMBL" id="KDO16277.1"/>
    </source>
</evidence>
<dbReference type="AlphaFoldDB" id="A0A067BNL0"/>
<feature type="compositionally biased region" description="Acidic residues" evidence="1">
    <location>
        <begin position="75"/>
        <end position="86"/>
    </location>
</feature>
<dbReference type="EMBL" id="KK584221">
    <property type="protein sequence ID" value="KDO16277.1"/>
    <property type="molecule type" value="Genomic_DNA"/>
</dbReference>
<dbReference type="KEGG" id="spar:SPRG_18190"/>
<gene>
    <name evidence="2" type="ORF">SPRG_18190</name>
</gene>
<sequence>MEATSSHLCLYRNKVCLLPRAIKKNGQLHSLCEFHRVKANLNQRRLEKKKKSTSRLPETNRSGCKELWVDPVASSEDDDYDDENADDTQNADHVIWAEPIKLPVP</sequence>
<accession>A0A067BNL0</accession>
<dbReference type="GeneID" id="24139715"/>
<protein>
    <submittedName>
        <fullName evidence="2">Uncharacterized protein</fullName>
    </submittedName>
</protein>
<evidence type="ECO:0000256" key="1">
    <source>
        <dbReference type="SAM" id="MobiDB-lite"/>
    </source>
</evidence>
<organism evidence="2 3">
    <name type="scientific">Saprolegnia parasitica (strain CBS 223.65)</name>
    <dbReference type="NCBI Taxonomy" id="695850"/>
    <lineage>
        <taxon>Eukaryota</taxon>
        <taxon>Sar</taxon>
        <taxon>Stramenopiles</taxon>
        <taxon>Oomycota</taxon>
        <taxon>Saprolegniomycetes</taxon>
        <taxon>Saprolegniales</taxon>
        <taxon>Saprolegniaceae</taxon>
        <taxon>Saprolegnia</taxon>
    </lineage>
</organism>
<dbReference type="OrthoDB" id="74205at2759"/>
<dbReference type="VEuPathDB" id="FungiDB:SPRG_18190"/>
<name>A0A067BNL0_SAPPC</name>
<dbReference type="Proteomes" id="UP000030745">
    <property type="component" value="Unassembled WGS sequence"/>
</dbReference>